<dbReference type="CDD" id="cd00276">
    <property type="entry name" value="C2B_Synaptotagmin"/>
    <property type="match status" value="1"/>
</dbReference>
<evidence type="ECO:0000313" key="3">
    <source>
        <dbReference type="EMBL" id="KAK3097912.1"/>
    </source>
</evidence>
<dbReference type="PANTHER" id="PTHR46291:SF4">
    <property type="entry name" value="C2 CALCIUM-DEPENDENT DOMAIN-CONTAINING PROTEIN 4C-LIKE"/>
    <property type="match status" value="1"/>
</dbReference>
<dbReference type="SMART" id="SM00239">
    <property type="entry name" value="C2"/>
    <property type="match status" value="2"/>
</dbReference>
<evidence type="ECO:0000259" key="2">
    <source>
        <dbReference type="PROSITE" id="PS50004"/>
    </source>
</evidence>
<organism evidence="3 4">
    <name type="scientific">Pinctada imbricata</name>
    <name type="common">Atlantic pearl-oyster</name>
    <name type="synonym">Pinctada martensii</name>
    <dbReference type="NCBI Taxonomy" id="66713"/>
    <lineage>
        <taxon>Eukaryota</taxon>
        <taxon>Metazoa</taxon>
        <taxon>Spiralia</taxon>
        <taxon>Lophotrochozoa</taxon>
        <taxon>Mollusca</taxon>
        <taxon>Bivalvia</taxon>
        <taxon>Autobranchia</taxon>
        <taxon>Pteriomorphia</taxon>
        <taxon>Pterioida</taxon>
        <taxon>Pterioidea</taxon>
        <taxon>Pteriidae</taxon>
        <taxon>Pinctada</taxon>
    </lineage>
</organism>
<dbReference type="Pfam" id="PF00168">
    <property type="entry name" value="C2"/>
    <property type="match status" value="2"/>
</dbReference>
<protein>
    <recommendedName>
        <fullName evidence="2">C2 domain-containing protein</fullName>
    </recommendedName>
</protein>
<proteinExistence type="predicted"/>
<dbReference type="PROSITE" id="PS50004">
    <property type="entry name" value="C2"/>
    <property type="match status" value="2"/>
</dbReference>
<dbReference type="InterPro" id="IPR000008">
    <property type="entry name" value="C2_dom"/>
</dbReference>
<feature type="compositionally biased region" description="Polar residues" evidence="1">
    <location>
        <begin position="227"/>
        <end position="241"/>
    </location>
</feature>
<dbReference type="Gene3D" id="2.60.40.150">
    <property type="entry name" value="C2 domain"/>
    <property type="match status" value="2"/>
</dbReference>
<keyword evidence="4" id="KW-1185">Reference proteome</keyword>
<feature type="domain" description="C2" evidence="2">
    <location>
        <begin position="273"/>
        <end position="395"/>
    </location>
</feature>
<dbReference type="PANTHER" id="PTHR46291">
    <property type="entry name" value="C2 DOMAIN-CONTAINING PROTEIN"/>
    <property type="match status" value="1"/>
</dbReference>
<feature type="compositionally biased region" description="Polar residues" evidence="1">
    <location>
        <begin position="248"/>
        <end position="257"/>
    </location>
</feature>
<feature type="domain" description="C2" evidence="2">
    <location>
        <begin position="405"/>
        <end position="530"/>
    </location>
</feature>
<feature type="compositionally biased region" description="Basic and acidic residues" evidence="1">
    <location>
        <begin position="206"/>
        <end position="223"/>
    </location>
</feature>
<dbReference type="EMBL" id="VSWD01000007">
    <property type="protein sequence ID" value="KAK3097912.1"/>
    <property type="molecule type" value="Genomic_DNA"/>
</dbReference>
<sequence length="549" mass="61388">MGSNVGLDVPNNHGIPKSCPVSPRHEVKPLSRGGNSKSLGFIGDTNADPLSLAAMSLPHFKARTSFGFSTLSQSPHTRRKESLFHMNGEGLLSARDTRRLKSLESLSIRGRPDILETFKTKSDSEGKLNQSTPSVIVTPSSQPLKSSPSPLKSSPEHRGSNQFLSASRSFVKNDSTNMRNFKKCNRYYRRRSSLVLADLETGSSDESTKTGDSSNEHTPDLKRKSLTALQPSQSKESTVTQPKRHSAPQLSESNTPPVSEELGKPVTCDFLAEYGELKFAFQFLAASKVLKLTLIKAEHLGGQGKFDSNMNAYAKVYLIPGKIQKQVSEIHKHTRNPVFNQEFYFQGLSLQQLHSMSLRIKIFHKGHNLRLPEFIGKVDLELDSYDLLTENRMWKDLDCKRDREDLGTVEVGLKFDPKESTLTVAIVQGKGLPQHQITGAPNPYVRVEVNQPSRSVTRKQTKTKKNTASPFFNETFTFSISPKVDDLEFTFVSICVFDYERIRSDEVIGQVRLGYGASQETEVKHWNDCLNNPGCEVSAFHYLVDTEDM</sequence>
<feature type="compositionally biased region" description="Basic and acidic residues" evidence="1">
    <location>
        <begin position="117"/>
        <end position="126"/>
    </location>
</feature>
<dbReference type="InterPro" id="IPR035892">
    <property type="entry name" value="C2_domain_sf"/>
</dbReference>
<feature type="region of interest" description="Disordered" evidence="1">
    <location>
        <begin position="1"/>
        <end position="38"/>
    </location>
</feature>
<dbReference type="Proteomes" id="UP001186944">
    <property type="component" value="Unassembled WGS sequence"/>
</dbReference>
<gene>
    <name evidence="3" type="ORF">FSP39_014388</name>
</gene>
<feature type="compositionally biased region" description="Polar residues" evidence="1">
    <location>
        <begin position="127"/>
        <end position="138"/>
    </location>
</feature>
<comment type="caution">
    <text evidence="3">The sequence shown here is derived from an EMBL/GenBank/DDBJ whole genome shotgun (WGS) entry which is preliminary data.</text>
</comment>
<reference evidence="3" key="1">
    <citation type="submission" date="2019-08" db="EMBL/GenBank/DDBJ databases">
        <title>The improved chromosome-level genome for the pearl oyster Pinctada fucata martensii using PacBio sequencing and Hi-C.</title>
        <authorList>
            <person name="Zheng Z."/>
        </authorList>
    </citation>
    <scope>NUCLEOTIDE SEQUENCE</scope>
    <source>
        <strain evidence="3">ZZ-2019</strain>
        <tissue evidence="3">Adductor muscle</tissue>
    </source>
</reference>
<evidence type="ECO:0000313" key="4">
    <source>
        <dbReference type="Proteomes" id="UP001186944"/>
    </source>
</evidence>
<feature type="compositionally biased region" description="Low complexity" evidence="1">
    <location>
        <begin position="139"/>
        <end position="153"/>
    </location>
</feature>
<feature type="compositionally biased region" description="Polar residues" evidence="1">
    <location>
        <begin position="160"/>
        <end position="171"/>
    </location>
</feature>
<accession>A0AA88YEI7</accession>
<feature type="region of interest" description="Disordered" evidence="1">
    <location>
        <begin position="117"/>
        <end position="171"/>
    </location>
</feature>
<feature type="region of interest" description="Disordered" evidence="1">
    <location>
        <begin position="199"/>
        <end position="261"/>
    </location>
</feature>
<dbReference type="SUPFAM" id="SSF49562">
    <property type="entry name" value="C2 domain (Calcium/lipid-binding domain, CaLB)"/>
    <property type="match status" value="2"/>
</dbReference>
<dbReference type="AlphaFoldDB" id="A0AA88YEI7"/>
<evidence type="ECO:0000256" key="1">
    <source>
        <dbReference type="SAM" id="MobiDB-lite"/>
    </source>
</evidence>
<dbReference type="InterPro" id="IPR043549">
    <property type="entry name" value="C2C4C/C2C4D"/>
</dbReference>
<name>A0AA88YEI7_PINIB</name>